<protein>
    <submittedName>
        <fullName evidence="1">Uncharacterized protein</fullName>
    </submittedName>
</protein>
<organism evidence="1 2">
    <name type="scientific">Rangifer tarandus platyrhynchus</name>
    <name type="common">Svalbard reindeer</name>
    <dbReference type="NCBI Taxonomy" id="3082113"/>
    <lineage>
        <taxon>Eukaryota</taxon>
        <taxon>Metazoa</taxon>
        <taxon>Chordata</taxon>
        <taxon>Craniata</taxon>
        <taxon>Vertebrata</taxon>
        <taxon>Euteleostomi</taxon>
        <taxon>Mammalia</taxon>
        <taxon>Eutheria</taxon>
        <taxon>Laurasiatheria</taxon>
        <taxon>Artiodactyla</taxon>
        <taxon>Ruminantia</taxon>
        <taxon>Pecora</taxon>
        <taxon>Cervidae</taxon>
        <taxon>Odocoileinae</taxon>
        <taxon>Rangifer</taxon>
    </lineage>
</organism>
<reference evidence="1" key="1">
    <citation type="submission" date="2023-05" db="EMBL/GenBank/DDBJ databases">
        <authorList>
            <consortium name="ELIXIR-Norway"/>
        </authorList>
    </citation>
    <scope>NUCLEOTIDE SEQUENCE</scope>
</reference>
<evidence type="ECO:0000313" key="1">
    <source>
        <dbReference type="EMBL" id="CAM9357366.1"/>
    </source>
</evidence>
<proteinExistence type="predicted"/>
<evidence type="ECO:0000313" key="2">
    <source>
        <dbReference type="Proteomes" id="UP001162501"/>
    </source>
</evidence>
<accession>A0AC59Y4E0</accession>
<dbReference type="Proteomes" id="UP001162501">
    <property type="component" value="Chromosome 1"/>
</dbReference>
<reference evidence="1" key="2">
    <citation type="submission" date="2025-03" db="EMBL/GenBank/DDBJ databases">
        <authorList>
            <consortium name="ELIXIR-Norway"/>
            <consortium name="Elixir Norway"/>
        </authorList>
    </citation>
    <scope>NUCLEOTIDE SEQUENCE</scope>
</reference>
<gene>
    <name evidence="1" type="ORF">MRATA1EN22A_LOCUS1429</name>
</gene>
<sequence length="104" mass="11530">MQGSTEMAGGDRYWLAREPPCMLFLTPASFLVTTGYHTFPSRMWLCPRHGQSQRGVLLASSVWALWSFSPGSEGLGDNLPHPHLHGRFISTQVVCTPCPLSKGW</sequence>
<dbReference type="EMBL" id="OX596085">
    <property type="protein sequence ID" value="CAM9357366.1"/>
    <property type="molecule type" value="Genomic_DNA"/>
</dbReference>
<name>A0AC59Y4E0_RANTA</name>